<dbReference type="RefSeq" id="WP_180892891.1">
    <property type="nucleotide sequence ID" value="NZ_JACCKD010000003.1"/>
</dbReference>
<sequence>MTDFNSVWRRSTVAELSWLGPRGPVGLPVVPLELDGMPCAALPYLHLDTVDSLVTERVAVSVTDTRTLGEDATAVAATGRVSVRHDLDGTIFTDKLLEQEIVKHPPTRLRAEGLLARRENWWWVPRVLITVVEIESAVPVPARSRAEDALLVRRDGIRPCVEVVTAREWPVRPAQRIDVLPRDGGLLDGDGSRVYVYGHRHSPDFERWEPWYRGGSLYGETFTVSDGSGEPGLELEPFGIVGRIRNHRAVERSCRAGIGAVERRSGSPR</sequence>
<keyword evidence="2" id="KW-1185">Reference proteome</keyword>
<evidence type="ECO:0000313" key="2">
    <source>
        <dbReference type="Proteomes" id="UP000582974"/>
    </source>
</evidence>
<accession>A0A838A457</accession>
<name>A0A838A457_9PSEU</name>
<dbReference type="AlphaFoldDB" id="A0A838A457"/>
<gene>
    <name evidence="1" type="ORF">H0B56_11180</name>
</gene>
<reference evidence="1 2" key="1">
    <citation type="submission" date="2020-07" db="EMBL/GenBank/DDBJ databases">
        <title>Genome of Haloechinothrix sp.</title>
        <authorList>
            <person name="Tang S.-K."/>
            <person name="Yang L."/>
            <person name="Zhu W.-Y."/>
        </authorList>
    </citation>
    <scope>NUCLEOTIDE SEQUENCE [LARGE SCALE GENOMIC DNA]</scope>
    <source>
        <strain evidence="1 2">YIM 98757</strain>
    </source>
</reference>
<protein>
    <submittedName>
        <fullName evidence="1">Uncharacterized protein</fullName>
    </submittedName>
</protein>
<organism evidence="1 2">
    <name type="scientific">Haloechinothrix aidingensis</name>
    <dbReference type="NCBI Taxonomy" id="2752311"/>
    <lineage>
        <taxon>Bacteria</taxon>
        <taxon>Bacillati</taxon>
        <taxon>Actinomycetota</taxon>
        <taxon>Actinomycetes</taxon>
        <taxon>Pseudonocardiales</taxon>
        <taxon>Pseudonocardiaceae</taxon>
        <taxon>Haloechinothrix</taxon>
    </lineage>
</organism>
<dbReference type="EMBL" id="JACCKD010000003">
    <property type="protein sequence ID" value="MBA0126103.1"/>
    <property type="molecule type" value="Genomic_DNA"/>
</dbReference>
<proteinExistence type="predicted"/>
<evidence type="ECO:0000313" key="1">
    <source>
        <dbReference type="EMBL" id="MBA0126103.1"/>
    </source>
</evidence>
<dbReference type="Proteomes" id="UP000582974">
    <property type="component" value="Unassembled WGS sequence"/>
</dbReference>
<comment type="caution">
    <text evidence="1">The sequence shown here is derived from an EMBL/GenBank/DDBJ whole genome shotgun (WGS) entry which is preliminary data.</text>
</comment>